<name>A0A5C5ZJN3_9BACT</name>
<feature type="transmembrane region" description="Helical" evidence="9">
    <location>
        <begin position="37"/>
        <end position="58"/>
    </location>
</feature>
<comment type="subcellular location">
    <subcellularLocation>
        <location evidence="9">Cell membrane</location>
        <topology evidence="9">Multi-pass membrane protein</topology>
    </subcellularLocation>
</comment>
<protein>
    <recommendedName>
        <fullName evidence="9">Lipoprotein signal peptidase</fullName>
        <ecNumber evidence="9">3.4.23.36</ecNumber>
    </recommendedName>
    <alternativeName>
        <fullName evidence="9">Prolipoprotein signal peptidase</fullName>
    </alternativeName>
    <alternativeName>
        <fullName evidence="9">Signal peptidase II</fullName>
        <shortName evidence="9">SPase II</shortName>
    </alternativeName>
</protein>
<evidence type="ECO:0000256" key="4">
    <source>
        <dbReference type="ARBA" id="ARBA00022692"/>
    </source>
</evidence>
<comment type="similarity">
    <text evidence="1 9 10">Belongs to the peptidase A8 family.</text>
</comment>
<keyword evidence="6 9" id="KW-0378">Hydrolase</keyword>
<evidence type="ECO:0000256" key="11">
    <source>
        <dbReference type="SAM" id="MobiDB-lite"/>
    </source>
</evidence>
<feature type="region of interest" description="Disordered" evidence="11">
    <location>
        <begin position="208"/>
        <end position="227"/>
    </location>
</feature>
<organism evidence="12 13">
    <name type="scientific">Pseudobythopirellula maris</name>
    <dbReference type="NCBI Taxonomy" id="2527991"/>
    <lineage>
        <taxon>Bacteria</taxon>
        <taxon>Pseudomonadati</taxon>
        <taxon>Planctomycetota</taxon>
        <taxon>Planctomycetia</taxon>
        <taxon>Pirellulales</taxon>
        <taxon>Lacipirellulaceae</taxon>
        <taxon>Pseudobythopirellula</taxon>
    </lineage>
</organism>
<accession>A0A5C5ZJN3</accession>
<dbReference type="EC" id="3.4.23.36" evidence="9"/>
<keyword evidence="2 9" id="KW-1003">Cell membrane</keyword>
<evidence type="ECO:0000256" key="8">
    <source>
        <dbReference type="ARBA" id="ARBA00023136"/>
    </source>
</evidence>
<keyword evidence="4 9" id="KW-0812">Transmembrane</keyword>
<sequence length="227" mass="24830">MASPCVEEIPGLMDESAPPTNRETSPAPLPPVAASRYAVFLMVAGLACLLDLVTKSWVFSWDGKLTGHVDWLWPGYVGIQTSLNEGALFGMGQGQVFWFAALSCLAVVAIPLWLFAWRAAHDWTVTLCLGFVMGGVLGNLYDRLGMPGELWPGYHPHAGETVYAVRDWILLQLSDAWRWPNFNLADSFLVVGALVLMLRAFTEPAPRDAALRESETTQEGPAHSGRS</sequence>
<dbReference type="HAMAP" id="MF_00161">
    <property type="entry name" value="LspA"/>
    <property type="match status" value="1"/>
</dbReference>
<dbReference type="Proteomes" id="UP000315440">
    <property type="component" value="Unassembled WGS sequence"/>
</dbReference>
<keyword evidence="8 9" id="KW-0472">Membrane</keyword>
<evidence type="ECO:0000313" key="13">
    <source>
        <dbReference type="Proteomes" id="UP000315440"/>
    </source>
</evidence>
<comment type="caution">
    <text evidence="12">The sequence shown here is derived from an EMBL/GenBank/DDBJ whole genome shotgun (WGS) entry which is preliminary data.</text>
</comment>
<feature type="transmembrane region" description="Helical" evidence="9">
    <location>
        <begin position="182"/>
        <end position="202"/>
    </location>
</feature>
<dbReference type="PANTHER" id="PTHR33695:SF1">
    <property type="entry name" value="LIPOPROTEIN SIGNAL PEPTIDASE"/>
    <property type="match status" value="1"/>
</dbReference>
<feature type="region of interest" description="Disordered" evidence="11">
    <location>
        <begin position="1"/>
        <end position="26"/>
    </location>
</feature>
<gene>
    <name evidence="9" type="primary">lspA</name>
    <name evidence="12" type="ORF">Mal64_31440</name>
</gene>
<dbReference type="PANTHER" id="PTHR33695">
    <property type="entry name" value="LIPOPROTEIN SIGNAL PEPTIDASE"/>
    <property type="match status" value="1"/>
</dbReference>
<dbReference type="Pfam" id="PF01252">
    <property type="entry name" value="Peptidase_A8"/>
    <property type="match status" value="1"/>
</dbReference>
<dbReference type="UniPathway" id="UPA00665"/>
<evidence type="ECO:0000256" key="10">
    <source>
        <dbReference type="RuleBase" id="RU004181"/>
    </source>
</evidence>
<evidence type="ECO:0000256" key="9">
    <source>
        <dbReference type="HAMAP-Rule" id="MF_00161"/>
    </source>
</evidence>
<comment type="function">
    <text evidence="9">This protein specifically catalyzes the removal of signal peptides from prolipoproteins.</text>
</comment>
<keyword evidence="3 9" id="KW-0645">Protease</keyword>
<comment type="catalytic activity">
    <reaction evidence="9">
        <text>Release of signal peptides from bacterial membrane prolipoproteins. Hydrolyzes -Xaa-Yaa-Zaa-|-(S,diacylglyceryl)Cys-, in which Xaa is hydrophobic (preferably Leu), and Yaa (Ala or Ser) and Zaa (Gly or Ala) have small, neutral side chains.</text>
        <dbReference type="EC" id="3.4.23.36"/>
    </reaction>
</comment>
<feature type="transmembrane region" description="Helical" evidence="9">
    <location>
        <begin position="123"/>
        <end position="141"/>
    </location>
</feature>
<evidence type="ECO:0000256" key="5">
    <source>
        <dbReference type="ARBA" id="ARBA00022750"/>
    </source>
</evidence>
<dbReference type="InterPro" id="IPR001872">
    <property type="entry name" value="Peptidase_A8"/>
</dbReference>
<comment type="pathway">
    <text evidence="9">Protein modification; lipoprotein biosynthesis (signal peptide cleavage).</text>
</comment>
<evidence type="ECO:0000256" key="6">
    <source>
        <dbReference type="ARBA" id="ARBA00022801"/>
    </source>
</evidence>
<evidence type="ECO:0000256" key="1">
    <source>
        <dbReference type="ARBA" id="ARBA00006139"/>
    </source>
</evidence>
<evidence type="ECO:0000256" key="7">
    <source>
        <dbReference type="ARBA" id="ARBA00022989"/>
    </source>
</evidence>
<proteinExistence type="inferred from homology"/>
<keyword evidence="13" id="KW-1185">Reference proteome</keyword>
<keyword evidence="7 9" id="KW-1133">Transmembrane helix</keyword>
<feature type="transmembrane region" description="Helical" evidence="9">
    <location>
        <begin position="96"/>
        <end position="116"/>
    </location>
</feature>
<evidence type="ECO:0000313" key="12">
    <source>
        <dbReference type="EMBL" id="TWT87602.1"/>
    </source>
</evidence>
<dbReference type="GO" id="GO:0006508">
    <property type="term" value="P:proteolysis"/>
    <property type="evidence" value="ECO:0007669"/>
    <property type="project" value="UniProtKB-KW"/>
</dbReference>
<feature type="active site" evidence="9">
    <location>
        <position position="186"/>
    </location>
</feature>
<dbReference type="PRINTS" id="PR00781">
    <property type="entry name" value="LIPOSIGPTASE"/>
</dbReference>
<feature type="active site" evidence="9">
    <location>
        <position position="167"/>
    </location>
</feature>
<dbReference type="EMBL" id="SJPQ01000003">
    <property type="protein sequence ID" value="TWT87602.1"/>
    <property type="molecule type" value="Genomic_DNA"/>
</dbReference>
<dbReference type="AlphaFoldDB" id="A0A5C5ZJN3"/>
<dbReference type="GO" id="GO:0005886">
    <property type="term" value="C:plasma membrane"/>
    <property type="evidence" value="ECO:0007669"/>
    <property type="project" value="UniProtKB-SubCell"/>
</dbReference>
<keyword evidence="5 9" id="KW-0064">Aspartyl protease</keyword>
<reference evidence="12 13" key="1">
    <citation type="submission" date="2019-02" db="EMBL/GenBank/DDBJ databases">
        <title>Deep-cultivation of Planctomycetes and their phenomic and genomic characterization uncovers novel biology.</title>
        <authorList>
            <person name="Wiegand S."/>
            <person name="Jogler M."/>
            <person name="Boedeker C."/>
            <person name="Pinto D."/>
            <person name="Vollmers J."/>
            <person name="Rivas-Marin E."/>
            <person name="Kohn T."/>
            <person name="Peeters S.H."/>
            <person name="Heuer A."/>
            <person name="Rast P."/>
            <person name="Oberbeckmann S."/>
            <person name="Bunk B."/>
            <person name="Jeske O."/>
            <person name="Meyerdierks A."/>
            <person name="Storesund J.E."/>
            <person name="Kallscheuer N."/>
            <person name="Luecker S."/>
            <person name="Lage O.M."/>
            <person name="Pohl T."/>
            <person name="Merkel B.J."/>
            <person name="Hornburger P."/>
            <person name="Mueller R.-W."/>
            <person name="Bruemmer F."/>
            <person name="Labrenz M."/>
            <person name="Spormann A.M."/>
            <person name="Op Den Camp H."/>
            <person name="Overmann J."/>
            <person name="Amann R."/>
            <person name="Jetten M.S.M."/>
            <person name="Mascher T."/>
            <person name="Medema M.H."/>
            <person name="Devos D.P."/>
            <person name="Kaster A.-K."/>
            <person name="Ovreas L."/>
            <person name="Rohde M."/>
            <person name="Galperin M.Y."/>
            <person name="Jogler C."/>
        </authorList>
    </citation>
    <scope>NUCLEOTIDE SEQUENCE [LARGE SCALE GENOMIC DNA]</scope>
    <source>
        <strain evidence="12 13">Mal64</strain>
    </source>
</reference>
<evidence type="ECO:0000256" key="3">
    <source>
        <dbReference type="ARBA" id="ARBA00022670"/>
    </source>
</evidence>
<evidence type="ECO:0000256" key="2">
    <source>
        <dbReference type="ARBA" id="ARBA00022475"/>
    </source>
</evidence>
<dbReference type="GO" id="GO:0004190">
    <property type="term" value="F:aspartic-type endopeptidase activity"/>
    <property type="evidence" value="ECO:0007669"/>
    <property type="project" value="UniProtKB-UniRule"/>
</dbReference>
<keyword evidence="12" id="KW-0449">Lipoprotein</keyword>